<dbReference type="EMBL" id="JAPDDP010000023">
    <property type="protein sequence ID" value="MDA0181598.1"/>
    <property type="molecule type" value="Genomic_DNA"/>
</dbReference>
<feature type="transmembrane region" description="Helical" evidence="1">
    <location>
        <begin position="307"/>
        <end position="325"/>
    </location>
</feature>
<dbReference type="AlphaFoldDB" id="A0A9X3N889"/>
<dbReference type="InterPro" id="IPR018247">
    <property type="entry name" value="EF_Hand_1_Ca_BS"/>
</dbReference>
<evidence type="ECO:0000256" key="1">
    <source>
        <dbReference type="SAM" id="Phobius"/>
    </source>
</evidence>
<dbReference type="RefSeq" id="WP_270025945.1">
    <property type="nucleotide sequence ID" value="NZ_JAPDDP010000023.1"/>
</dbReference>
<feature type="transmembrane region" description="Helical" evidence="1">
    <location>
        <begin position="172"/>
        <end position="190"/>
    </location>
</feature>
<keyword evidence="3" id="KW-1185">Reference proteome</keyword>
<evidence type="ECO:0000313" key="3">
    <source>
        <dbReference type="Proteomes" id="UP001147653"/>
    </source>
</evidence>
<evidence type="ECO:0000313" key="2">
    <source>
        <dbReference type="EMBL" id="MDA0181598.1"/>
    </source>
</evidence>
<sequence length="327" mass="34376">MPGRYALIAASAGDEDATALAGILGDPERGDFTVERTDEPDAIARFLAVRTPDDVVLVLTDGVPVDVSGCRSTHVLVLATDERTELDTRPGRALIAGAPTRAVVRALRDGRADGNADGEVTAGELHNRMSHTLQLQLHDGLETPFVVSRTRRKPRQAPADDRGSWDRDWRRGCVVAGVVALLGSLPLAWMFGATGLEYAFGEGTAWPSRIVPLACLAAALAGIVNLATRRGGTWIVLLASIGAGALWAFLNRFEAPDPGLGTLFAGAGLALLLVGAYDALRKWPETVGLACAGGAIVAYQLAGPRNWVWIVLGAAALAGGAFAFLRR</sequence>
<dbReference type="PROSITE" id="PS00018">
    <property type="entry name" value="EF_HAND_1"/>
    <property type="match status" value="1"/>
</dbReference>
<protein>
    <submittedName>
        <fullName evidence="2">Uncharacterized protein</fullName>
    </submittedName>
</protein>
<keyword evidence="1" id="KW-0812">Transmembrane</keyword>
<organism evidence="2 3">
    <name type="scientific">Solirubrobacter phytolaccae</name>
    <dbReference type="NCBI Taxonomy" id="1404360"/>
    <lineage>
        <taxon>Bacteria</taxon>
        <taxon>Bacillati</taxon>
        <taxon>Actinomycetota</taxon>
        <taxon>Thermoleophilia</taxon>
        <taxon>Solirubrobacterales</taxon>
        <taxon>Solirubrobacteraceae</taxon>
        <taxon>Solirubrobacter</taxon>
    </lineage>
</organism>
<feature type="transmembrane region" description="Helical" evidence="1">
    <location>
        <begin position="283"/>
        <end position="301"/>
    </location>
</feature>
<accession>A0A9X3N889</accession>
<dbReference type="Proteomes" id="UP001147653">
    <property type="component" value="Unassembled WGS sequence"/>
</dbReference>
<gene>
    <name evidence="2" type="ORF">OJ997_14935</name>
</gene>
<feature type="transmembrane region" description="Helical" evidence="1">
    <location>
        <begin position="210"/>
        <end position="227"/>
    </location>
</feature>
<proteinExistence type="predicted"/>
<keyword evidence="1" id="KW-1133">Transmembrane helix</keyword>
<keyword evidence="1" id="KW-0472">Membrane</keyword>
<comment type="caution">
    <text evidence="2">The sequence shown here is derived from an EMBL/GenBank/DDBJ whole genome shotgun (WGS) entry which is preliminary data.</text>
</comment>
<feature type="transmembrane region" description="Helical" evidence="1">
    <location>
        <begin position="259"/>
        <end position="276"/>
    </location>
</feature>
<reference evidence="2" key="1">
    <citation type="submission" date="2022-10" db="EMBL/GenBank/DDBJ databases">
        <title>The WGS of Solirubrobacter phytolaccae KCTC 29190.</title>
        <authorList>
            <person name="Jiang Z."/>
        </authorList>
    </citation>
    <scope>NUCLEOTIDE SEQUENCE</scope>
    <source>
        <strain evidence="2">KCTC 29190</strain>
    </source>
</reference>
<feature type="transmembrane region" description="Helical" evidence="1">
    <location>
        <begin position="234"/>
        <end position="253"/>
    </location>
</feature>
<name>A0A9X3N889_9ACTN</name>